<dbReference type="KEGG" id="scyp:JYB88_18010"/>
<dbReference type="InterPro" id="IPR000873">
    <property type="entry name" value="AMP-dep_synth/lig_dom"/>
</dbReference>
<dbReference type="EMBL" id="CP071504">
    <property type="protein sequence ID" value="QSX30042.1"/>
    <property type="molecule type" value="Genomic_DNA"/>
</dbReference>
<evidence type="ECO:0000259" key="3">
    <source>
        <dbReference type="Pfam" id="PF00501"/>
    </source>
</evidence>
<dbReference type="PROSITE" id="PS00455">
    <property type="entry name" value="AMP_BINDING"/>
    <property type="match status" value="1"/>
</dbReference>
<sequence length="597" mass="66331">MSLQQFHVVRLLRQQAQSRPNAIALEGFEMASPWQQLSWQEFERRTDRLARQLIAGKLAIQDKVAILSNNCPQWTVSDVAALKARAVVVPIYPTSTAEQAAYIINDAEAGWLFVDCARSYALACELRALCPSLQRIVVFDGAVELAHESDCYLDELLNRPVDEQAGTELELRIAGANLDELLTLIYTSGTTGDPKGVMLPHRAFASTVRQHDQRLAVSPGHVSLAFLPLSHVFERGWSFYVLCRGGHNVYLSDTNRVKEAIAAVRPHTLCVVPRFLEKVYSAVQDKVARAPKTRQALFHWALAVGQHQFEVDQGRARSSLWLKLKARIADALVASKLRQVLGGRLRFMPCGGAALDPKVGAFFNAVNIPVLCGYGLTETTATVTCNTLDNRVPGSNGQTLPEVEVRLGADDEILVRGDTVMSGYYKRPEDTAAAFQDGWFRTGDAGRLDAAGNLFITDRIKELMKTSNGKYIAPQRVEGKVGCCPFIEQVAIIADARNYVTALIVPAFETLEAWAREVGLSYESKLELIRHSHVLEHFEARLKLMQQELAGFEQIKKFTLLPDAFTMESGLITPTLKLKRKMIYHKYAREISAMYGG</sequence>
<dbReference type="GO" id="GO:0005524">
    <property type="term" value="F:ATP binding"/>
    <property type="evidence" value="ECO:0007669"/>
    <property type="project" value="UniProtKB-KW"/>
</dbReference>
<reference evidence="4 5" key="1">
    <citation type="submission" date="2021-03" db="EMBL/GenBank/DDBJ databases">
        <title>Novel species identification of genus Shewanella.</title>
        <authorList>
            <person name="Liu G."/>
            <person name="Zhang Q."/>
        </authorList>
    </citation>
    <scope>NUCLEOTIDE SEQUENCE [LARGE SCALE GENOMIC DNA]</scope>
    <source>
        <strain evidence="4 5">FJAT-53726</strain>
    </source>
</reference>
<proteinExistence type="predicted"/>
<evidence type="ECO:0000256" key="2">
    <source>
        <dbReference type="ARBA" id="ARBA00022840"/>
    </source>
</evidence>
<dbReference type="Proteomes" id="UP000663281">
    <property type="component" value="Chromosome"/>
</dbReference>
<dbReference type="Gene3D" id="3.40.50.12780">
    <property type="entry name" value="N-terminal domain of ligase-like"/>
    <property type="match status" value="1"/>
</dbReference>
<protein>
    <submittedName>
        <fullName evidence="4">Long-chain fatty acid--CoA ligase</fullName>
    </submittedName>
</protein>
<gene>
    <name evidence="4" type="ORF">JYB88_18010</name>
</gene>
<dbReference type="InterPro" id="IPR042099">
    <property type="entry name" value="ANL_N_sf"/>
</dbReference>
<evidence type="ECO:0000313" key="4">
    <source>
        <dbReference type="EMBL" id="QSX30042.1"/>
    </source>
</evidence>
<dbReference type="GO" id="GO:0004467">
    <property type="term" value="F:long-chain fatty acid-CoA ligase activity"/>
    <property type="evidence" value="ECO:0007669"/>
    <property type="project" value="TreeGrafter"/>
</dbReference>
<dbReference type="PANTHER" id="PTHR43272:SF33">
    <property type="entry name" value="AMP-BINDING DOMAIN-CONTAINING PROTEIN-RELATED"/>
    <property type="match status" value="1"/>
</dbReference>
<keyword evidence="1" id="KW-0547">Nucleotide-binding</keyword>
<dbReference type="InterPro" id="IPR020845">
    <property type="entry name" value="AMP-binding_CS"/>
</dbReference>
<keyword evidence="2" id="KW-0067">ATP-binding</keyword>
<evidence type="ECO:0000313" key="5">
    <source>
        <dbReference type="Proteomes" id="UP000663281"/>
    </source>
</evidence>
<keyword evidence="5" id="KW-1185">Reference proteome</keyword>
<dbReference type="PANTHER" id="PTHR43272">
    <property type="entry name" value="LONG-CHAIN-FATTY-ACID--COA LIGASE"/>
    <property type="match status" value="1"/>
</dbReference>
<dbReference type="CDD" id="cd05907">
    <property type="entry name" value="VL_LC_FACS_like"/>
    <property type="match status" value="1"/>
</dbReference>
<name>A0A975AK60_9GAMM</name>
<dbReference type="RefSeq" id="WP_207325025.1">
    <property type="nucleotide sequence ID" value="NZ_CP071504.1"/>
</dbReference>
<feature type="domain" description="AMP-dependent synthetase/ligase" evidence="3">
    <location>
        <begin position="12"/>
        <end position="425"/>
    </location>
</feature>
<keyword evidence="4" id="KW-0436">Ligase</keyword>
<dbReference type="GO" id="GO:0016020">
    <property type="term" value="C:membrane"/>
    <property type="evidence" value="ECO:0007669"/>
    <property type="project" value="TreeGrafter"/>
</dbReference>
<accession>A0A975AK60</accession>
<dbReference type="AlphaFoldDB" id="A0A975AK60"/>
<dbReference type="Pfam" id="PF00501">
    <property type="entry name" value="AMP-binding"/>
    <property type="match status" value="1"/>
</dbReference>
<organism evidence="4 5">
    <name type="scientific">Shewanella cyperi</name>
    <dbReference type="NCBI Taxonomy" id="2814292"/>
    <lineage>
        <taxon>Bacteria</taxon>
        <taxon>Pseudomonadati</taxon>
        <taxon>Pseudomonadota</taxon>
        <taxon>Gammaproteobacteria</taxon>
        <taxon>Alteromonadales</taxon>
        <taxon>Shewanellaceae</taxon>
        <taxon>Shewanella</taxon>
    </lineage>
</organism>
<evidence type="ECO:0000256" key="1">
    <source>
        <dbReference type="ARBA" id="ARBA00022741"/>
    </source>
</evidence>
<dbReference type="Pfam" id="PF23562">
    <property type="entry name" value="AMP-binding_C_3"/>
    <property type="match status" value="1"/>
</dbReference>
<dbReference type="SUPFAM" id="SSF56801">
    <property type="entry name" value="Acetyl-CoA synthetase-like"/>
    <property type="match status" value="1"/>
</dbReference>